<dbReference type="PANTHER" id="PTHR14948:SF25">
    <property type="entry name" value="DUF4190 DOMAIN-CONTAINING PROTEIN"/>
    <property type="match status" value="1"/>
</dbReference>
<comment type="subcellular location">
    <subcellularLocation>
        <location evidence="1">Membrane</location>
    </subcellularLocation>
</comment>
<protein>
    <submittedName>
        <fullName evidence="9">Proline-rich transmembrane protein 1-like</fullName>
    </submittedName>
</protein>
<evidence type="ECO:0000313" key="8">
    <source>
        <dbReference type="Proteomes" id="UP000694844"/>
    </source>
</evidence>
<organism evidence="8 9">
    <name type="scientific">Crassostrea virginica</name>
    <name type="common">Eastern oyster</name>
    <dbReference type="NCBI Taxonomy" id="6565"/>
    <lineage>
        <taxon>Eukaryota</taxon>
        <taxon>Metazoa</taxon>
        <taxon>Spiralia</taxon>
        <taxon>Lophotrochozoa</taxon>
        <taxon>Mollusca</taxon>
        <taxon>Bivalvia</taxon>
        <taxon>Autobranchia</taxon>
        <taxon>Pteriomorphia</taxon>
        <taxon>Ostreida</taxon>
        <taxon>Ostreoidea</taxon>
        <taxon>Ostreidae</taxon>
        <taxon>Crassostrea</taxon>
    </lineage>
</organism>
<dbReference type="GO" id="GO:0016020">
    <property type="term" value="C:membrane"/>
    <property type="evidence" value="ECO:0007669"/>
    <property type="project" value="UniProtKB-SubCell"/>
</dbReference>
<keyword evidence="5 7" id="KW-0472">Membrane</keyword>
<evidence type="ECO:0000256" key="7">
    <source>
        <dbReference type="SAM" id="Phobius"/>
    </source>
</evidence>
<keyword evidence="3 7" id="KW-0812">Transmembrane</keyword>
<evidence type="ECO:0000256" key="1">
    <source>
        <dbReference type="ARBA" id="ARBA00004370"/>
    </source>
</evidence>
<evidence type="ECO:0000313" key="9">
    <source>
        <dbReference type="RefSeq" id="XP_022306221.1"/>
    </source>
</evidence>
<keyword evidence="8" id="KW-1185">Reference proteome</keyword>
<keyword evidence="4 7" id="KW-1133">Transmembrane helix</keyword>
<reference evidence="8" key="1">
    <citation type="submission" date="2024-06" db="UniProtKB">
        <authorList>
            <consortium name="RefSeq"/>
        </authorList>
    </citation>
    <scope>NUCLEOTIDE SEQUENCE [LARGE SCALE GENOMIC DNA]</scope>
</reference>
<name>A0A8B8BTG3_CRAVI</name>
<dbReference type="RefSeq" id="XP_022306221.1">
    <property type="nucleotide sequence ID" value="XM_022450513.1"/>
</dbReference>
<feature type="transmembrane region" description="Helical" evidence="7">
    <location>
        <begin position="80"/>
        <end position="100"/>
    </location>
</feature>
<evidence type="ECO:0000256" key="6">
    <source>
        <dbReference type="SAM" id="MobiDB-lite"/>
    </source>
</evidence>
<dbReference type="Pfam" id="PF04505">
    <property type="entry name" value="CD225"/>
    <property type="match status" value="1"/>
</dbReference>
<feature type="compositionally biased region" description="Low complexity" evidence="6">
    <location>
        <begin position="28"/>
        <end position="44"/>
    </location>
</feature>
<accession>A0A8B8BTG3</accession>
<dbReference type="PANTHER" id="PTHR14948">
    <property type="entry name" value="NG5"/>
    <property type="match status" value="1"/>
</dbReference>
<evidence type="ECO:0000256" key="5">
    <source>
        <dbReference type="ARBA" id="ARBA00023136"/>
    </source>
</evidence>
<dbReference type="OrthoDB" id="5989802at2759"/>
<evidence type="ECO:0000256" key="4">
    <source>
        <dbReference type="ARBA" id="ARBA00022989"/>
    </source>
</evidence>
<sequence length="162" mass="17051">MTDYKTGNPQPPGYQAPLGLGYGFSTEYSSPQGSGQPAPPSYSSLQNQGQTNSSTLIWSSNVVAPAPMSMNSTEPPPPDYTARALIVMLCCCMPLGLCAVMKATESKRALARGDMQTARTQADSARQLTIMGLVAGIGTMIVSAAIMAVYFVLILSSMNTDD</sequence>
<dbReference type="InterPro" id="IPR051423">
    <property type="entry name" value="CD225/Dispanin"/>
</dbReference>
<dbReference type="Proteomes" id="UP000694844">
    <property type="component" value="Chromosome 1"/>
</dbReference>
<dbReference type="GeneID" id="111112751"/>
<dbReference type="AlphaFoldDB" id="A0A8B8BTG3"/>
<dbReference type="KEGG" id="cvn:111112751"/>
<feature type="region of interest" description="Disordered" evidence="6">
    <location>
        <begin position="1"/>
        <end position="49"/>
    </location>
</feature>
<feature type="transmembrane region" description="Helical" evidence="7">
    <location>
        <begin position="128"/>
        <end position="153"/>
    </location>
</feature>
<reference evidence="9" key="2">
    <citation type="submission" date="2025-08" db="UniProtKB">
        <authorList>
            <consortium name="RefSeq"/>
        </authorList>
    </citation>
    <scope>IDENTIFICATION</scope>
    <source>
        <tissue evidence="9">Whole sample</tissue>
    </source>
</reference>
<gene>
    <name evidence="9" type="primary">LOC111112751</name>
</gene>
<proteinExistence type="inferred from homology"/>
<dbReference type="InterPro" id="IPR007593">
    <property type="entry name" value="CD225/Dispanin_fam"/>
</dbReference>
<evidence type="ECO:0000256" key="3">
    <source>
        <dbReference type="ARBA" id="ARBA00022692"/>
    </source>
</evidence>
<comment type="similarity">
    <text evidence="2">Belongs to the CD225/Dispanin family.</text>
</comment>
<evidence type="ECO:0000256" key="2">
    <source>
        <dbReference type="ARBA" id="ARBA00006843"/>
    </source>
</evidence>